<reference evidence="1" key="2">
    <citation type="journal article" date="2023" name="Microbiol Resour">
        <title>Decontamination and Annotation of the Draft Genome Sequence of the Oomycete Lagenidium giganteum ARSEF 373.</title>
        <authorList>
            <person name="Morgan W.R."/>
            <person name="Tartar A."/>
        </authorList>
    </citation>
    <scope>NUCLEOTIDE SEQUENCE</scope>
    <source>
        <strain evidence="1">ARSEF 373</strain>
    </source>
</reference>
<evidence type="ECO:0000313" key="1">
    <source>
        <dbReference type="EMBL" id="DAZ96483.1"/>
    </source>
</evidence>
<evidence type="ECO:0000313" key="2">
    <source>
        <dbReference type="Proteomes" id="UP001146120"/>
    </source>
</evidence>
<dbReference type="Proteomes" id="UP001146120">
    <property type="component" value="Unassembled WGS sequence"/>
</dbReference>
<dbReference type="Pfam" id="PF14223">
    <property type="entry name" value="Retrotran_gag_2"/>
    <property type="match status" value="1"/>
</dbReference>
<keyword evidence="2" id="KW-1185">Reference proteome</keyword>
<gene>
    <name evidence="1" type="ORF">N0F65_008350</name>
</gene>
<dbReference type="AlphaFoldDB" id="A0AAV2YRS5"/>
<comment type="caution">
    <text evidence="1">The sequence shown here is derived from an EMBL/GenBank/DDBJ whole genome shotgun (WGS) entry which is preliminary data.</text>
</comment>
<evidence type="ECO:0008006" key="3">
    <source>
        <dbReference type="Google" id="ProtNLM"/>
    </source>
</evidence>
<protein>
    <recommendedName>
        <fullName evidence="3">Polyprotein</fullName>
    </recommendedName>
</protein>
<name>A0AAV2YRS5_9STRA</name>
<dbReference type="EMBL" id="DAKRPA010000166">
    <property type="protein sequence ID" value="DAZ96483.1"/>
    <property type="molecule type" value="Genomic_DNA"/>
</dbReference>
<organism evidence="1 2">
    <name type="scientific">Lagenidium giganteum</name>
    <dbReference type="NCBI Taxonomy" id="4803"/>
    <lineage>
        <taxon>Eukaryota</taxon>
        <taxon>Sar</taxon>
        <taxon>Stramenopiles</taxon>
        <taxon>Oomycota</taxon>
        <taxon>Peronosporomycetes</taxon>
        <taxon>Pythiales</taxon>
        <taxon>Pythiaceae</taxon>
    </lineage>
</organism>
<proteinExistence type="predicted"/>
<accession>A0AAV2YRS5</accession>
<reference evidence="1" key="1">
    <citation type="submission" date="2022-11" db="EMBL/GenBank/DDBJ databases">
        <authorList>
            <person name="Morgan W.R."/>
            <person name="Tartar A."/>
        </authorList>
    </citation>
    <scope>NUCLEOTIDE SEQUENCE</scope>
    <source>
        <strain evidence="1">ARSEF 373</strain>
    </source>
</reference>
<sequence>MRMTLACKGLLDHIRVVKRIEVEHQSKIRHAKTAKQAWDTLRDYYNRSNLQNRILMTRRLHEFAMESGSTMASHLDRFGELFLAMEAVGEPLDPACQMVLLFGSLPPEYDTIHCHGKHEGPVT</sequence>